<evidence type="ECO:0000313" key="4">
    <source>
        <dbReference type="Proteomes" id="UP000014155"/>
    </source>
</evidence>
<protein>
    <submittedName>
        <fullName evidence="3">Uncharacterized protein</fullName>
    </submittedName>
</protein>
<dbReference type="STRING" id="1195236.CTER_2801"/>
<dbReference type="RefSeq" id="WP_004626572.1">
    <property type="nucleotide sequence ID" value="NZ_AORV01000039.1"/>
</dbReference>
<proteinExistence type="predicted"/>
<accession>S0FLV8</accession>
<keyword evidence="4" id="KW-1185">Reference proteome</keyword>
<name>S0FLV8_RUMCE</name>
<evidence type="ECO:0000256" key="1">
    <source>
        <dbReference type="SAM" id="MobiDB-lite"/>
    </source>
</evidence>
<feature type="compositionally biased region" description="Low complexity" evidence="1">
    <location>
        <begin position="418"/>
        <end position="450"/>
    </location>
</feature>
<feature type="region of interest" description="Disordered" evidence="1">
    <location>
        <begin position="413"/>
        <end position="456"/>
    </location>
</feature>
<feature type="signal peptide" evidence="2">
    <location>
        <begin position="1"/>
        <end position="25"/>
    </location>
</feature>
<keyword evidence="2" id="KW-0732">Signal</keyword>
<dbReference type="eggNOG" id="ENOG502ZC8U">
    <property type="taxonomic scope" value="Bacteria"/>
</dbReference>
<gene>
    <name evidence="3" type="ORF">CTER_2801</name>
</gene>
<dbReference type="Proteomes" id="UP000014155">
    <property type="component" value="Unassembled WGS sequence"/>
</dbReference>
<evidence type="ECO:0000313" key="3">
    <source>
        <dbReference type="EMBL" id="EMS71296.1"/>
    </source>
</evidence>
<comment type="caution">
    <text evidence="3">The sequence shown here is derived from an EMBL/GenBank/DDBJ whole genome shotgun (WGS) entry which is preliminary data.</text>
</comment>
<dbReference type="PATRIC" id="fig|1195236.3.peg.3121"/>
<evidence type="ECO:0000256" key="2">
    <source>
        <dbReference type="SAM" id="SignalP"/>
    </source>
</evidence>
<dbReference type="EMBL" id="AORV01000039">
    <property type="protein sequence ID" value="EMS71296.1"/>
    <property type="molecule type" value="Genomic_DNA"/>
</dbReference>
<sequence length="456" mass="50191">MNKKLAIILTGCLIAAVMMSGCSSAGDVQVAANSSQSGSTPKVSQTAVSQQEDTEIKNLISDYFVKLYSGYALNYQKNLATGSIPEDLKSFLAKRAVEEGNNNAEVGLNFPRFVGMNGITMVSYKMLTEGKEPQIDSTFIENVDGTVLYFVKVNLLASCVPDSTFDAHFTLDPNTNTYQKTSDIAADQVDSIKVQAKYDVELVKEKEDSGYKIIRARESAYKHGAKNRLFRYNNDFITRLPYLNLEQSDDKTGVANKEDTETYKGECTVITSFLDNILSMDGERRTLLGGSWDDSYSKFCLLAETIGIDKDKDKNEILLINDRYKELFPKEALLLQSDIMSIKKKGDYTITMHPAYSKLNRWYMVSFNGTVKKSIGSAYAQEYSFDFFIKLTAGKTTKVSNVKLNKMTPIVKTESKEAAGSTESTKTAAASDSTAVSDSSGSSQADNAAGNSVDVQ</sequence>
<organism evidence="3 4">
    <name type="scientific">Ruminiclostridium cellobioparum subsp. termitidis CT1112</name>
    <dbReference type="NCBI Taxonomy" id="1195236"/>
    <lineage>
        <taxon>Bacteria</taxon>
        <taxon>Bacillati</taxon>
        <taxon>Bacillota</taxon>
        <taxon>Clostridia</taxon>
        <taxon>Eubacteriales</taxon>
        <taxon>Oscillospiraceae</taxon>
        <taxon>Ruminiclostridium</taxon>
    </lineage>
</organism>
<dbReference type="PROSITE" id="PS51257">
    <property type="entry name" value="PROKAR_LIPOPROTEIN"/>
    <property type="match status" value="1"/>
</dbReference>
<dbReference type="AlphaFoldDB" id="S0FLV8"/>
<feature type="chain" id="PRO_5004486959" evidence="2">
    <location>
        <begin position="26"/>
        <end position="456"/>
    </location>
</feature>
<reference evidence="3 4" key="1">
    <citation type="journal article" date="2013" name="Genome Announc.">
        <title>Draft Genome Sequence of the Cellulolytic, Mesophilic, Anaerobic Bacterium Clostridium termitidis Strain CT1112 (DSM 5398).</title>
        <authorList>
            <person name="Lal S."/>
            <person name="Ramachandran U."/>
            <person name="Zhang X."/>
            <person name="Munir R."/>
            <person name="Sparling R."/>
            <person name="Levin D.B."/>
        </authorList>
    </citation>
    <scope>NUCLEOTIDE SEQUENCE [LARGE SCALE GENOMIC DNA]</scope>
    <source>
        <strain evidence="3 4">CT1112</strain>
    </source>
</reference>